<dbReference type="AlphaFoldDB" id="A0AAN6UB74"/>
<comment type="caution">
    <text evidence="1">The sequence shown here is derived from an EMBL/GenBank/DDBJ whole genome shotgun (WGS) entry which is preliminary data.</text>
</comment>
<dbReference type="RefSeq" id="XP_062653594.1">
    <property type="nucleotide sequence ID" value="XM_062797606.1"/>
</dbReference>
<evidence type="ECO:0000313" key="2">
    <source>
        <dbReference type="Proteomes" id="UP001302602"/>
    </source>
</evidence>
<gene>
    <name evidence="1" type="ORF">N657DRAFT_94038</name>
</gene>
<protein>
    <submittedName>
        <fullName evidence="1">Uncharacterized protein</fullName>
    </submittedName>
</protein>
<reference evidence="1" key="2">
    <citation type="submission" date="2023-05" db="EMBL/GenBank/DDBJ databases">
        <authorList>
            <consortium name="Lawrence Berkeley National Laboratory"/>
            <person name="Steindorff A."/>
            <person name="Hensen N."/>
            <person name="Bonometti L."/>
            <person name="Westerberg I."/>
            <person name="Brannstrom I.O."/>
            <person name="Guillou S."/>
            <person name="Cros-Aarteil S."/>
            <person name="Calhoun S."/>
            <person name="Haridas S."/>
            <person name="Kuo A."/>
            <person name="Mondo S."/>
            <person name="Pangilinan J."/>
            <person name="Riley R."/>
            <person name="Labutti K."/>
            <person name="Andreopoulos B."/>
            <person name="Lipzen A."/>
            <person name="Chen C."/>
            <person name="Yanf M."/>
            <person name="Daum C."/>
            <person name="Ng V."/>
            <person name="Clum A."/>
            <person name="Ohm R."/>
            <person name="Martin F."/>
            <person name="Silar P."/>
            <person name="Natvig D."/>
            <person name="Lalanne C."/>
            <person name="Gautier V."/>
            <person name="Ament-Velasquez S.L."/>
            <person name="Kruys A."/>
            <person name="Hutchinson M.I."/>
            <person name="Powell A.J."/>
            <person name="Barry K."/>
            <person name="Miller A.N."/>
            <person name="Grigoriev I.V."/>
            <person name="Debuchy R."/>
            <person name="Gladieux P."/>
            <person name="Thoren M.H."/>
            <person name="Johannesson H."/>
        </authorList>
    </citation>
    <scope>NUCLEOTIDE SEQUENCE</scope>
    <source>
        <strain evidence="1">CBS 731.68</strain>
    </source>
</reference>
<reference evidence="1" key="1">
    <citation type="journal article" date="2023" name="Mol. Phylogenet. Evol.">
        <title>Genome-scale phylogeny and comparative genomics of the fungal order Sordariales.</title>
        <authorList>
            <person name="Hensen N."/>
            <person name="Bonometti L."/>
            <person name="Westerberg I."/>
            <person name="Brannstrom I.O."/>
            <person name="Guillou S."/>
            <person name="Cros-Aarteil S."/>
            <person name="Calhoun S."/>
            <person name="Haridas S."/>
            <person name="Kuo A."/>
            <person name="Mondo S."/>
            <person name="Pangilinan J."/>
            <person name="Riley R."/>
            <person name="LaButti K."/>
            <person name="Andreopoulos B."/>
            <person name="Lipzen A."/>
            <person name="Chen C."/>
            <person name="Yan M."/>
            <person name="Daum C."/>
            <person name="Ng V."/>
            <person name="Clum A."/>
            <person name="Steindorff A."/>
            <person name="Ohm R.A."/>
            <person name="Martin F."/>
            <person name="Silar P."/>
            <person name="Natvig D.O."/>
            <person name="Lalanne C."/>
            <person name="Gautier V."/>
            <person name="Ament-Velasquez S.L."/>
            <person name="Kruys A."/>
            <person name="Hutchinson M.I."/>
            <person name="Powell A.J."/>
            <person name="Barry K."/>
            <person name="Miller A.N."/>
            <person name="Grigoriev I.V."/>
            <person name="Debuchy R."/>
            <person name="Gladieux P."/>
            <person name="Hiltunen Thoren M."/>
            <person name="Johannesson H."/>
        </authorList>
    </citation>
    <scope>NUCLEOTIDE SEQUENCE</scope>
    <source>
        <strain evidence="1">CBS 731.68</strain>
    </source>
</reference>
<evidence type="ECO:0000313" key="1">
    <source>
        <dbReference type="EMBL" id="KAK4129823.1"/>
    </source>
</evidence>
<dbReference type="GeneID" id="87834385"/>
<dbReference type="EMBL" id="MU853223">
    <property type="protein sequence ID" value="KAK4129823.1"/>
    <property type="molecule type" value="Genomic_DNA"/>
</dbReference>
<name>A0AAN6UB74_9PEZI</name>
<keyword evidence="2" id="KW-1185">Reference proteome</keyword>
<sequence>MHLTWQTTVPAGCSALSEIAQSTAAKIQQVIAADAVGKDGLQQQLAVLSNRLQSFRLHVGQLARSVTDAPVIHLQLGRPQVRPRRLPFRSEYRVGQTGVGIWRPQQRCYHLVRVSLW</sequence>
<accession>A0AAN6UB74</accession>
<organism evidence="1 2">
    <name type="scientific">Parathielavia appendiculata</name>
    <dbReference type="NCBI Taxonomy" id="2587402"/>
    <lineage>
        <taxon>Eukaryota</taxon>
        <taxon>Fungi</taxon>
        <taxon>Dikarya</taxon>
        <taxon>Ascomycota</taxon>
        <taxon>Pezizomycotina</taxon>
        <taxon>Sordariomycetes</taxon>
        <taxon>Sordariomycetidae</taxon>
        <taxon>Sordariales</taxon>
        <taxon>Chaetomiaceae</taxon>
        <taxon>Parathielavia</taxon>
    </lineage>
</organism>
<dbReference type="Proteomes" id="UP001302602">
    <property type="component" value="Unassembled WGS sequence"/>
</dbReference>
<proteinExistence type="predicted"/>